<proteinExistence type="predicted"/>
<dbReference type="InterPro" id="IPR001073">
    <property type="entry name" value="C1q_dom"/>
</dbReference>
<dbReference type="Gene3D" id="2.60.120.40">
    <property type="match status" value="1"/>
</dbReference>
<accession>A0ABD0J6R3</accession>
<reference evidence="4 5" key="1">
    <citation type="journal article" date="2023" name="Sci. Data">
        <title>Genome assembly of the Korean intertidal mud-creeper Batillaria attramentaria.</title>
        <authorList>
            <person name="Patra A.K."/>
            <person name="Ho P.T."/>
            <person name="Jun S."/>
            <person name="Lee S.J."/>
            <person name="Kim Y."/>
            <person name="Won Y.J."/>
        </authorList>
    </citation>
    <scope>NUCLEOTIDE SEQUENCE [LARGE SCALE GENOMIC DNA]</scope>
    <source>
        <strain evidence="4">Wonlab-2016</strain>
    </source>
</reference>
<dbReference type="SMART" id="SM00110">
    <property type="entry name" value="C1Q"/>
    <property type="match status" value="1"/>
</dbReference>
<keyword evidence="5" id="KW-1185">Reference proteome</keyword>
<evidence type="ECO:0000256" key="1">
    <source>
        <dbReference type="SAM" id="Coils"/>
    </source>
</evidence>
<dbReference type="SUPFAM" id="SSF49842">
    <property type="entry name" value="TNF-like"/>
    <property type="match status" value="1"/>
</dbReference>
<dbReference type="AlphaFoldDB" id="A0ABD0J6R3"/>
<evidence type="ECO:0000313" key="4">
    <source>
        <dbReference type="EMBL" id="KAK7461637.1"/>
    </source>
</evidence>
<gene>
    <name evidence="4" type="ORF">BaRGS_00038614</name>
</gene>
<evidence type="ECO:0000313" key="5">
    <source>
        <dbReference type="Proteomes" id="UP001519460"/>
    </source>
</evidence>
<dbReference type="EMBL" id="JACVVK020000631">
    <property type="protein sequence ID" value="KAK7461637.1"/>
    <property type="molecule type" value="Genomic_DNA"/>
</dbReference>
<keyword evidence="2" id="KW-0732">Signal</keyword>
<organism evidence="4 5">
    <name type="scientific">Batillaria attramentaria</name>
    <dbReference type="NCBI Taxonomy" id="370345"/>
    <lineage>
        <taxon>Eukaryota</taxon>
        <taxon>Metazoa</taxon>
        <taxon>Spiralia</taxon>
        <taxon>Lophotrochozoa</taxon>
        <taxon>Mollusca</taxon>
        <taxon>Gastropoda</taxon>
        <taxon>Caenogastropoda</taxon>
        <taxon>Sorbeoconcha</taxon>
        <taxon>Cerithioidea</taxon>
        <taxon>Batillariidae</taxon>
        <taxon>Batillaria</taxon>
    </lineage>
</organism>
<sequence length="475" mass="53020">MDGAVCALLLLIFAAPADLLCIPPRTQDGSVQISHSGHAVKNTTGHWLFPLMCGRFLDLGSPSVTPYISTPTGDILTAKYYDRNGSFVFLLPTPVTTGFYACRLPDNVTSSCVPEDSPLLQPKFLHIDWIEFALILAQDTLSALKNEIESRLRSQAETAERHVEALQTNLTRAEAKQKTMREELQTKVAETREYAMNKTEETRRVVTTYCDGKTEDVKRNLHGNVTSLAAESTRKYDQLLAKYQGLADPKRVIRQVQQMEQKLSNMDNAVSNMTIATMQASNRTISSLYQSMREELDRSTQTLNARIASTQDSKVKNLNDHMELGLFRLDKKLRSVNNSIKASHKYSFYARRFGNKKSKMKNGQLIILSTVSLNEGGAFSNVTNTFTTVTPGLYVFMGSVTCEAKSVKTEFQINVAGQPFCVHNENELGLAMAHCQTIVHLVKGDVVHLKPERVLGDIWVGNAYLLGFLLRPDEN</sequence>
<feature type="chain" id="PRO_5044778269" description="C1q domain-containing protein" evidence="2">
    <location>
        <begin position="20"/>
        <end position="475"/>
    </location>
</feature>
<name>A0ABD0J6R3_9CAEN</name>
<feature type="domain" description="C1q" evidence="3">
    <location>
        <begin position="339"/>
        <end position="473"/>
    </location>
</feature>
<protein>
    <recommendedName>
        <fullName evidence="3">C1q domain-containing protein</fullName>
    </recommendedName>
</protein>
<dbReference type="Proteomes" id="UP001519460">
    <property type="component" value="Unassembled WGS sequence"/>
</dbReference>
<evidence type="ECO:0000256" key="2">
    <source>
        <dbReference type="SAM" id="SignalP"/>
    </source>
</evidence>
<dbReference type="InterPro" id="IPR008983">
    <property type="entry name" value="Tumour_necrosis_fac-like_dom"/>
</dbReference>
<dbReference type="Pfam" id="PF00386">
    <property type="entry name" value="C1q"/>
    <property type="match status" value="1"/>
</dbReference>
<feature type="signal peptide" evidence="2">
    <location>
        <begin position="1"/>
        <end position="19"/>
    </location>
</feature>
<keyword evidence="1" id="KW-0175">Coiled coil</keyword>
<comment type="caution">
    <text evidence="4">The sequence shown here is derived from an EMBL/GenBank/DDBJ whole genome shotgun (WGS) entry which is preliminary data.</text>
</comment>
<feature type="coiled-coil region" evidence="1">
    <location>
        <begin position="149"/>
        <end position="190"/>
    </location>
</feature>
<evidence type="ECO:0000259" key="3">
    <source>
        <dbReference type="SMART" id="SM00110"/>
    </source>
</evidence>